<dbReference type="PROSITE" id="PS50222">
    <property type="entry name" value="EF_HAND_2"/>
    <property type="match status" value="1"/>
</dbReference>
<keyword evidence="3" id="KW-1133">Transmembrane helix</keyword>
<dbReference type="InterPro" id="IPR036770">
    <property type="entry name" value="Ankyrin_rpt-contain_sf"/>
</dbReference>
<keyword evidence="3" id="KW-0472">Membrane</keyword>
<dbReference type="InterPro" id="IPR018247">
    <property type="entry name" value="EF_Hand_1_Ca_BS"/>
</dbReference>
<dbReference type="EMBL" id="CAXAMM010004002">
    <property type="protein sequence ID" value="CAK9002037.1"/>
    <property type="molecule type" value="Genomic_DNA"/>
</dbReference>
<feature type="compositionally biased region" description="Basic residues" evidence="2">
    <location>
        <begin position="14"/>
        <end position="29"/>
    </location>
</feature>
<evidence type="ECO:0000256" key="3">
    <source>
        <dbReference type="SAM" id="Phobius"/>
    </source>
</evidence>
<protein>
    <recommendedName>
        <fullName evidence="4">EF-hand domain-containing protein</fullName>
    </recommendedName>
</protein>
<organism evidence="5 6">
    <name type="scientific">Durusdinium trenchii</name>
    <dbReference type="NCBI Taxonomy" id="1381693"/>
    <lineage>
        <taxon>Eukaryota</taxon>
        <taxon>Sar</taxon>
        <taxon>Alveolata</taxon>
        <taxon>Dinophyceae</taxon>
        <taxon>Suessiales</taxon>
        <taxon>Symbiodiniaceae</taxon>
        <taxon>Durusdinium</taxon>
    </lineage>
</organism>
<dbReference type="SUPFAM" id="SSF47473">
    <property type="entry name" value="EF-hand"/>
    <property type="match status" value="1"/>
</dbReference>
<feature type="transmembrane region" description="Helical" evidence="3">
    <location>
        <begin position="1298"/>
        <end position="1324"/>
    </location>
</feature>
<keyword evidence="6" id="KW-1185">Reference proteome</keyword>
<feature type="compositionally biased region" description="Basic and acidic residues" evidence="2">
    <location>
        <begin position="1202"/>
        <end position="1220"/>
    </location>
</feature>
<evidence type="ECO:0000256" key="1">
    <source>
        <dbReference type="ARBA" id="ARBA00022837"/>
    </source>
</evidence>
<feature type="transmembrane region" description="Helical" evidence="3">
    <location>
        <begin position="384"/>
        <end position="406"/>
    </location>
</feature>
<dbReference type="Proteomes" id="UP001642464">
    <property type="component" value="Unassembled WGS sequence"/>
</dbReference>
<reference evidence="5 6" key="1">
    <citation type="submission" date="2024-02" db="EMBL/GenBank/DDBJ databases">
        <authorList>
            <person name="Chen Y."/>
            <person name="Shah S."/>
            <person name="Dougan E. K."/>
            <person name="Thang M."/>
            <person name="Chan C."/>
        </authorList>
    </citation>
    <scope>NUCLEOTIDE SEQUENCE [LARGE SCALE GENOMIC DNA]</scope>
</reference>
<feature type="domain" description="EF-hand" evidence="4">
    <location>
        <begin position="135"/>
        <end position="170"/>
    </location>
</feature>
<feature type="transmembrane region" description="Helical" evidence="3">
    <location>
        <begin position="1344"/>
        <end position="1364"/>
    </location>
</feature>
<evidence type="ECO:0000313" key="6">
    <source>
        <dbReference type="Proteomes" id="UP001642464"/>
    </source>
</evidence>
<proteinExistence type="predicted"/>
<dbReference type="Gene3D" id="1.25.40.20">
    <property type="entry name" value="Ankyrin repeat-containing domain"/>
    <property type="match status" value="1"/>
</dbReference>
<evidence type="ECO:0000313" key="5">
    <source>
        <dbReference type="EMBL" id="CAK9002037.1"/>
    </source>
</evidence>
<evidence type="ECO:0000256" key="2">
    <source>
        <dbReference type="SAM" id="MobiDB-lite"/>
    </source>
</evidence>
<feature type="region of interest" description="Disordered" evidence="2">
    <location>
        <begin position="230"/>
        <end position="258"/>
    </location>
</feature>
<feature type="compositionally biased region" description="Low complexity" evidence="2">
    <location>
        <begin position="230"/>
        <end position="243"/>
    </location>
</feature>
<feature type="transmembrane region" description="Helical" evidence="3">
    <location>
        <begin position="426"/>
        <end position="445"/>
    </location>
</feature>
<feature type="region of interest" description="Disordered" evidence="2">
    <location>
        <begin position="1"/>
        <end position="49"/>
    </location>
</feature>
<keyword evidence="3" id="KW-0812">Transmembrane</keyword>
<dbReference type="InterPro" id="IPR011992">
    <property type="entry name" value="EF-hand-dom_pair"/>
</dbReference>
<dbReference type="PROSITE" id="PS00018">
    <property type="entry name" value="EF_HAND_1"/>
    <property type="match status" value="1"/>
</dbReference>
<feature type="region of interest" description="Disordered" evidence="2">
    <location>
        <begin position="1200"/>
        <end position="1220"/>
    </location>
</feature>
<dbReference type="InterPro" id="IPR002048">
    <property type="entry name" value="EF_hand_dom"/>
</dbReference>
<dbReference type="SUPFAM" id="SSF48403">
    <property type="entry name" value="Ankyrin repeat"/>
    <property type="match status" value="1"/>
</dbReference>
<name>A0ABP0IKM5_9DINO</name>
<comment type="caution">
    <text evidence="5">The sequence shown here is derived from an EMBL/GenBank/DDBJ whole genome shotgun (WGS) entry which is preliminary data.</text>
</comment>
<evidence type="ECO:0000259" key="4">
    <source>
        <dbReference type="PROSITE" id="PS50222"/>
    </source>
</evidence>
<sequence length="2066" mass="230866">MASSSHGELGALKSTKKQKKTKKKTRTQSKARSSESAEIEALEGNTEDQRVGLIENDESELFTNLCQGAAASNDACQYAECADANAKENLGTEPNHGCCSCFWDCLPTWLTKPNFYYTKNDDLDDFGVLKEIPKKRLLKIWEIFSAIDTDMDGQIDIAEVRRFFYHLGAASRDDRCRVRIAAEFDHPKGLPLVKGKDFLDALAEEPLETLKVSGWIRSFGSSFLSQISSGEASGSEDAGSTGSVQPISNTKDIDDEPDRRSLTGFWQFAASPLCQPTDSEDSIDLVNEFRAVASQQRWGRFRSWKFAKAIERFRQYNERSRMERILGLNLSRPDLITIALNFFSAFSSVLDVYTDAVLLAAIFRKSRGCLDLELVSEGCLQHSYTKLGIMLALSIVAPFVISYSHIIANLQENGFFANGRNACLGFLLAGWFGPIYLAILELPLLSRDILWAPITCLLAKGTRDKGEMVWSQIFHSLGIVDGTGYRKQRAMAQLLFETIPQLLIQFMVVEGMIQAQDLVESDRETIARSLVLAALNLFCQLVWTWFECRVLQEPFLRYTIINLLACSDWVPFLEQFSDSTATKRARRTINYSELSGQLPGHRWTGLRLPISFRFSSTSVQSLISVLCRQTEEDGHSAVWKRLRNQKYGDSKRFRLQKIIRANHAQLLGEPQVFSFAEDLECDLLQVEKGSYYFYKKHTFTGTPCESDEIDPKECLIHHDGIDVFLAKTSVKLGPFGDGGSSSSRFKFVLGSSCERLCLQEIVQLILACWGRVSIDFSGVDWRSVLKTSRSLGLLLDTHDQGDPQWQASMPDGEPVLSKCLLLGQPHAVGDPEQEKFDLHNLAKDLLFLNANPNVKDTMGQSLLLSCVAKKKARAVQLLLSHDVDVSKDVLQKAVQNSTVDVVQCLLMSDKCLQIQFDGKDKSLCGLACSRLKDACVSIEKALGGEPALQIGALFEAVDILKILSGKNIALPVAEVGLALECEAALCLCQFHEGHHPLLKDAVEQALMHSIVVNSENLLNKVTQEGDTMFHLLGKKAPLRHGGLWKRMNLWLEKYPEHDLTQYVRLKNKAGLLALEVALESSANDGIDHEDSNILSWLFEQTRHQAPSEQEGLLQRCVDTLCKRAKSHSLNKEQISRGISFVLGCLYKSDAEFSKSCFTEAAKKLEEEKSYRACEHLVRGAASLPFSEDLAPKCLREQGWGAPKKEEKQGEAPKEHSAHQFDDAESARVIGKKQIVQSSHRYVRQALDAKFGEGEDSSNDMSGMKMILQGLVIVLEILSAADLFTDVLLVRWMYLSHHIWWATLSCLMMVAPYLAAFSATLRIGLRNRIFEATDSNGKMQKLYRLRRLAGAVCMTPLCVVAFILLDLVYTIKAATFDVFALVVGLIAPKMKLDVTDGAVSKFLSDHLGLTTMDIEGYRRLRTTTQLLFESFPQIVLQLYILLKSSSEREVEVSDEELIVSLAFALFHLFATCCIVWLEARAAREPVARYTMTCLTGRLGWLPFADTANLSLDEGKASQQMHFDDLSFLSACGRFTMAFEFSQSTWTKLLGALSKVQDKTSNIHVAFGPSISLMNIHDILNFQKRFSKVKTSMQSGKEPVPWTKVLRNSGFSLQSGKVCISDREQAETRKLLEDFMSNHNHEAVRALLEAGVSIAGLTSRGLLYLTLAVELKLGLGLRSAKICELFLNFNAPLTSADLPVEIKDPLIEGGFRVRSTLETPLEAAFRVLDPDIISVFLFHERIQATSSMRQRALQLAEEARRANRAEDAKKYAHASGLAPSWDQVTSTKVRLLLGGEPIGSTIECNVAELQCFDLFREKLFPVRDHETKEEALKKIFNTAVDGFLEVDLTFVKRMFPKSDLSPVHLQHLLAVIREPTLPENVSLGILDGLVEELGLVQMQKFLQVTAPYRVRQTMRKQQATGKHASYRNSPEERALVILSVTLPPDCWRVSGMRISGKWTDQGWGNTDINKVELRATTARAGLVHVQLHSVGWKSDDDRIEVNFGGETGTQGFDEEGRKTLDREEAESLLEVLTGNDLIQVTMGCVGWSGHEGHAEDTCLDIDYFTHTF</sequence>
<keyword evidence="1" id="KW-0106">Calcium</keyword>
<gene>
    <name evidence="5" type="ORF">SCF082_LOCUS7165</name>
</gene>
<accession>A0ABP0IKM5</accession>